<sequence>MIELPKSPPKKTNEEDLESEIVMVKMPRCMSWLGSTDAYDKPIGDLDMMKDKDLGLNTCTHDIPLSSREVSSFDEPESRPQPLPKCPSLDLSLGEERGSKPHIKPHNLDSFRMEMTLKKHYGFKPALLGSLTKSFLDLEEIENDLLGEGYSLPLGPKELDKEFSKGSDTTCESLGMDLLQPVKDDS</sequence>
<name>A0A6L2MJZ5_TANCI</name>
<reference evidence="2" key="1">
    <citation type="journal article" date="2019" name="Sci. Rep.">
        <title>Draft genome of Tanacetum cinerariifolium, the natural source of mosquito coil.</title>
        <authorList>
            <person name="Yamashiro T."/>
            <person name="Shiraishi A."/>
            <person name="Satake H."/>
            <person name="Nakayama K."/>
        </authorList>
    </citation>
    <scope>NUCLEOTIDE SEQUENCE</scope>
</reference>
<dbReference type="AlphaFoldDB" id="A0A6L2MJZ5"/>
<proteinExistence type="predicted"/>
<feature type="region of interest" description="Disordered" evidence="1">
    <location>
        <begin position="69"/>
        <end position="107"/>
    </location>
</feature>
<comment type="caution">
    <text evidence="2">The sequence shown here is derived from an EMBL/GenBank/DDBJ whole genome shotgun (WGS) entry which is preliminary data.</text>
</comment>
<accession>A0A6L2MJZ5</accession>
<protein>
    <submittedName>
        <fullName evidence="2">Uncharacterized protein</fullName>
    </submittedName>
</protein>
<gene>
    <name evidence="2" type="ORF">Tci_045565</name>
</gene>
<evidence type="ECO:0000313" key="2">
    <source>
        <dbReference type="EMBL" id="GEU73587.1"/>
    </source>
</evidence>
<dbReference type="EMBL" id="BKCJ010006719">
    <property type="protein sequence ID" value="GEU73587.1"/>
    <property type="molecule type" value="Genomic_DNA"/>
</dbReference>
<feature type="region of interest" description="Disordered" evidence="1">
    <location>
        <begin position="163"/>
        <end position="186"/>
    </location>
</feature>
<organism evidence="2">
    <name type="scientific">Tanacetum cinerariifolium</name>
    <name type="common">Dalmatian daisy</name>
    <name type="synonym">Chrysanthemum cinerariifolium</name>
    <dbReference type="NCBI Taxonomy" id="118510"/>
    <lineage>
        <taxon>Eukaryota</taxon>
        <taxon>Viridiplantae</taxon>
        <taxon>Streptophyta</taxon>
        <taxon>Embryophyta</taxon>
        <taxon>Tracheophyta</taxon>
        <taxon>Spermatophyta</taxon>
        <taxon>Magnoliopsida</taxon>
        <taxon>eudicotyledons</taxon>
        <taxon>Gunneridae</taxon>
        <taxon>Pentapetalae</taxon>
        <taxon>asterids</taxon>
        <taxon>campanulids</taxon>
        <taxon>Asterales</taxon>
        <taxon>Asteraceae</taxon>
        <taxon>Asteroideae</taxon>
        <taxon>Anthemideae</taxon>
        <taxon>Anthemidinae</taxon>
        <taxon>Tanacetum</taxon>
    </lineage>
</organism>
<evidence type="ECO:0000256" key="1">
    <source>
        <dbReference type="SAM" id="MobiDB-lite"/>
    </source>
</evidence>